<accession>A0A923E3Z3</accession>
<keyword evidence="3" id="KW-1185">Reference proteome</keyword>
<gene>
    <name evidence="2" type="ORF">HD592_000522</name>
</gene>
<feature type="chain" id="PRO_5038070413" evidence="1">
    <location>
        <begin position="26"/>
        <end position="34"/>
    </location>
</feature>
<dbReference type="EMBL" id="JACHMK010000001">
    <property type="protein sequence ID" value="MBB6333957.1"/>
    <property type="molecule type" value="Genomic_DNA"/>
</dbReference>
<protein>
    <submittedName>
        <fullName evidence="2">Uncharacterized protein</fullName>
    </submittedName>
</protein>
<dbReference type="AlphaFoldDB" id="A0A923E3Z3"/>
<dbReference type="Proteomes" id="UP000617426">
    <property type="component" value="Unassembled WGS sequence"/>
</dbReference>
<evidence type="ECO:0000256" key="1">
    <source>
        <dbReference type="SAM" id="SignalP"/>
    </source>
</evidence>
<sequence>MTRRVPISLLASSALIFSAATPALAQDAAPLDAP</sequence>
<proteinExistence type="predicted"/>
<comment type="caution">
    <text evidence="2">The sequence shown here is derived from an EMBL/GenBank/DDBJ whole genome shotgun (WGS) entry which is preliminary data.</text>
</comment>
<feature type="signal peptide" evidence="1">
    <location>
        <begin position="1"/>
        <end position="25"/>
    </location>
</feature>
<name>A0A923E3Z3_9ACTO</name>
<organism evidence="2 3">
    <name type="scientific">Schaalia hyovaginalis</name>
    <dbReference type="NCBI Taxonomy" id="29316"/>
    <lineage>
        <taxon>Bacteria</taxon>
        <taxon>Bacillati</taxon>
        <taxon>Actinomycetota</taxon>
        <taxon>Actinomycetes</taxon>
        <taxon>Actinomycetales</taxon>
        <taxon>Actinomycetaceae</taxon>
        <taxon>Schaalia</taxon>
    </lineage>
</organism>
<evidence type="ECO:0000313" key="2">
    <source>
        <dbReference type="EMBL" id="MBB6333957.1"/>
    </source>
</evidence>
<reference evidence="2" key="1">
    <citation type="submission" date="2020-08" db="EMBL/GenBank/DDBJ databases">
        <title>Sequencing the genomes of 1000 actinobacteria strains.</title>
        <authorList>
            <person name="Klenk H.-P."/>
        </authorList>
    </citation>
    <scope>NUCLEOTIDE SEQUENCE</scope>
    <source>
        <strain evidence="2">DSM 10695</strain>
    </source>
</reference>
<keyword evidence="1" id="KW-0732">Signal</keyword>
<evidence type="ECO:0000313" key="3">
    <source>
        <dbReference type="Proteomes" id="UP000617426"/>
    </source>
</evidence>